<dbReference type="NCBIfam" id="TIGR01731">
    <property type="entry name" value="fil_hemag_20aa"/>
    <property type="match status" value="6"/>
</dbReference>
<dbReference type="Pfam" id="PF13332">
    <property type="entry name" value="Fil_haemagg_2"/>
    <property type="match status" value="2"/>
</dbReference>
<proteinExistence type="predicted"/>
<sequence>MAPLSSSTPLPSLAVTTSPVSPFKRWVLWLTLTAFVGQPLAAAAQVVAAGSTPGTRVGAAQNGVPVVQIATPNGAGVSHNQYQQFNVDQRGVVLNNSRTLTQTQQAGWIEGNANLNNGMARIILNEVTSNLPSSLKGYTEVAGQKAEVVIANPNGITCDGCGFINTSRGVLTTGTPVFGGSGSLDAFRVTGGNIAVQGNGLNGSNLDQLDLIARSVQVNANLWAQNLNVITGPNRVDYASLGVQLIPGQTGQPTVGIDVAALGGMYANKIRLVGTEAGVGVNVAGTLAAQAGDFSLTNAGKVTLSGTVIGNGQATVSAGEDLVHSGTLYGQQGVSLSSGGTLQNTGLVASQADVAVTAQSVDASGVFAAGMDTQGAVTGKGGLQVTAVDTLRAVGRNLAGGSLSFQGGALNLAGAQTQAGGDITWIATQGDIDHRQATTQGQGKLSLSAVAGQVKNDGGVLYAATDLTGNSLGLSNQGGQVVALNDLHWEAGSGSVTNQGGVIQANRNVTLSAGSVDNANTQGNGQGIQAGNKLSVTADQISNRQGNLQAGLETDLFSHGTLDNSQGKLSAGTTLSILDGQGVPSLTINNDNGTVVVGKSGSTGASLTVQAATLAGNGQILSWGDGSLNLSGDYLQSGKVQANGNLSLTVGGLLTNSGTIQAGQRLAVKAATLDNQGTGEISGNQVHVTATDTHTLTNRGLIDGGEVALDAVTLNNLGTGRIYGDHLSIGATTLTNSAENGSAPVIAARNRLDLGVTTLNNQEHATLLSAGDLVIGGALDSNRQATGQAGQINNASATIEALGNAVIGASQLNNTNQHFSTQTVVLSQTHITEYQLPGHSTRWLPGQAYVKQDNHESTHTLYTPEGSSSEGKFYEYNYTRTVSEDRVMTSDPGKILAGGGIQLTATSVLNDKSQIIAGGTLGGTIGALTNTAVDGQHVVRDSGDSTYFWYRHRGGGKKRAQGSKSSGYNPAPTITGVDLTPTLYEANTASAATSVQVSPISANPVLQASATDGSQVRTTTPNTWVPNSSLYTVNPSSNAHSYVETDPRFANYRTWVTSDYMLTRLGVNPDTAVKRLGDGFYEQKLVADQVRQLSGKSLLAGYSNTEQEYQALMASGVSYGDTWHLTPGVALTAEQMAQLTNDMVWLVEKTVTLADGSQVKALVPEVYLKAKDFTVTGNGALIAGNDVQLNVAGSLNNSGTIAASNTAILTADTLNNLKGRITGQNVLATAQLDINNLGGRIDAAKQLAVSAGRDLNVVSTTQNSQSSQGSRTNIDRVATLAVTGDGGSLTAVAGRTANFNGASVSNGTGTTTLVAGQDLNFGTVTERNQQSIVWNDKNYHKESQTAEVGTTLSTGGDIQLSAGRDVSARGAQVQSNQGKLTVVAARDISVSAANRSDSVDDFHQQKSKGFLSSKTETSRDQLNETLVAGSLLSANQVSLQSGRDLHVTGSNVVSSQGTTLLAGNDLTVDAATETRTEQHYYKKTSSGIFSSGASVTLGTQKLTTDSRDTATTAVGSTIGSVSGDVVMQAGGAYTQTGSGIQTPGGNVAIQGKTVTIQEARNTNDYRQDTKFEQSGLTLAVSNPVLGALQTASQLSHASDKTSDPRMKALALAGTALAARDAEKAVMAGQGVTVTGEDGTVKNDQIVTQQDGKGGVSSRDANAADKVGGIGISVSVGSSQSKSTTTQHSDTASASTIVAGGNISVKAVGGGKDSNVTVQGSALKAGGDIDLEAENAIRLLAAQNTNSTRSSSSSSSGSLGVGYNTSSGFSIQASANSSKGKSNGDDLTWTNTEIQAGQKLTLKSGGDTTLQGAVAQGGQVVAQVGGNLNIVSLQDTSTYDSHFNSNGFSISVPLGAGGLSGSVSASTRNVNSDYRSVTEQSGLKAGDSGFQVAVTGDTTLQGGAILSTQKAVEDGANQFSTGGTLSTQDLKNKADYQGDASGFNIGAGVNQKGTWTPAGSMAGVGSESGSASSTTQAAISGIAGNKNARTGDKETGIGKIFDAKKVEDSLDAQVQITQIFGQLAPKVIAEYAEVQASKYKTLAQNAELLGKSDEAEGYRSEAAKWGEGGLYRGMLHTAIGGLAGGVSGAVGAGTAAAAAPLLSNLQDRVATGLENQGISSEVAQALGQLMATGTATALGAIASKSDAGGAMAFDIDANNRQLHIQEENALKASAKKIVADRYAGKTLDSDQRKALEQYWYDQLEAEALAKVDKKGNEIRNQQLAGLVAAEASGDRVGINKYLSDAQYARNIVSGLSGAEILGKDGNPIVADGNILRAFESSRSQYEDPNLFRVQNSQVLQKEFGSLAAAKNASAQETAQKNFFELAGLKLRTDSLIQAYKTPSEGVEAVAPELYLIGSGRLLKIIYKGVNDSLYKVAVYRVFGGDARAEGFSWTTENPLVVQNYRDVAGLPSGGASGANNTANFLIEGRVKAVDVIKSRPALPLDGNRGGLPELIINPKNVKIIDFSVLKR</sequence>
<dbReference type="Pfam" id="PF05860">
    <property type="entry name" value="TPS"/>
    <property type="match status" value="1"/>
</dbReference>
<organism evidence="2 3">
    <name type="scientific">Azospira inquinata</name>
    <dbReference type="NCBI Taxonomy" id="2785627"/>
    <lineage>
        <taxon>Bacteria</taxon>
        <taxon>Pseudomonadati</taxon>
        <taxon>Pseudomonadota</taxon>
        <taxon>Betaproteobacteria</taxon>
        <taxon>Rhodocyclales</taxon>
        <taxon>Rhodocyclaceae</taxon>
        <taxon>Azospira</taxon>
    </lineage>
</organism>
<dbReference type="SMART" id="SM00912">
    <property type="entry name" value="Haemagg_act"/>
    <property type="match status" value="1"/>
</dbReference>
<dbReference type="KEGG" id="aiq:Azoinq_05405"/>
<protein>
    <submittedName>
        <fullName evidence="2">Hemagglutinin repeat-containing protein</fullName>
    </submittedName>
</protein>
<evidence type="ECO:0000313" key="3">
    <source>
        <dbReference type="Proteomes" id="UP000683428"/>
    </source>
</evidence>
<dbReference type="GO" id="GO:0003824">
    <property type="term" value="F:catalytic activity"/>
    <property type="evidence" value="ECO:0007669"/>
    <property type="project" value="UniProtKB-ARBA"/>
</dbReference>
<accession>A0A975SPX1</accession>
<evidence type="ECO:0000313" key="2">
    <source>
        <dbReference type="EMBL" id="QWT50036.1"/>
    </source>
</evidence>
<dbReference type="EMBL" id="CP064782">
    <property type="protein sequence ID" value="QWT50036.1"/>
    <property type="molecule type" value="Genomic_DNA"/>
</dbReference>
<feature type="domain" description="Filamentous haemagglutinin FhaB/tRNA nuclease CdiA-like TPS" evidence="1">
    <location>
        <begin position="61"/>
        <end position="181"/>
    </location>
</feature>
<dbReference type="Proteomes" id="UP000683428">
    <property type="component" value="Chromosome"/>
</dbReference>
<name>A0A975SPX1_9RHOO</name>
<keyword evidence="3" id="KW-1185">Reference proteome</keyword>
<gene>
    <name evidence="2" type="ORF">Azoinq_05405</name>
</gene>
<dbReference type="InterPro" id="IPR010069">
    <property type="entry name" value="CdiA_FHA1_rpt"/>
</dbReference>
<dbReference type="NCBIfam" id="TIGR01901">
    <property type="entry name" value="adhes_NPXG"/>
    <property type="match status" value="1"/>
</dbReference>
<dbReference type="RefSeq" id="WP_216131365.1">
    <property type="nucleotide sequence ID" value="NZ_CP064782.1"/>
</dbReference>
<evidence type="ECO:0000259" key="1">
    <source>
        <dbReference type="SMART" id="SM00912"/>
    </source>
</evidence>
<dbReference type="InterPro" id="IPR008638">
    <property type="entry name" value="FhaB/CdiA-like_TPS"/>
</dbReference>
<dbReference type="InterPro" id="IPR025157">
    <property type="entry name" value="Hemagglutinin_rpt"/>
</dbReference>
<reference evidence="2" key="1">
    <citation type="submission" date="2020-11" db="EMBL/GenBank/DDBJ databases">
        <title>Azospira inquinata sp. nov.</title>
        <authorList>
            <person name="Moe W.M."/>
            <person name="Mikes M.C."/>
        </authorList>
    </citation>
    <scope>NUCLEOTIDE SEQUENCE</scope>
    <source>
        <strain evidence="2">Azo-3</strain>
    </source>
</reference>